<dbReference type="CDD" id="cd16145">
    <property type="entry name" value="ARS_like"/>
    <property type="match status" value="1"/>
</dbReference>
<reference evidence="4" key="1">
    <citation type="submission" date="2024-07" db="EMBL/GenBank/DDBJ databases">
        <title>Complete genome sequence of Verrucomicrobiaceae bacterium NT6N.</title>
        <authorList>
            <person name="Huang C."/>
            <person name="Takami H."/>
            <person name="Hamasaki K."/>
        </authorList>
    </citation>
    <scope>NUCLEOTIDE SEQUENCE</scope>
    <source>
        <strain evidence="4">NT6N</strain>
    </source>
</reference>
<feature type="domain" description="PA14" evidence="3">
    <location>
        <begin position="592"/>
        <end position="665"/>
    </location>
</feature>
<sequence length="700" mass="77243">MKVRRAFYCNNPATPTKRMRLLKNLFIFSLLASPLTAATKPNILFIFCDDLGYGDLGVFNQKQREKANEADKPWFTTPHIDQLAAEGMQLRAHYCAAPVCAPSRASLFLGQHQGNAPIRDNQFDKALPDQPTLASTLKQAGYHTALIGKWGLQGNGSDSKSWPSYPTKRGFDYFLGGVRHVDGHEHYPFDKIHVKKKKKNIKHVEIWEQDKEIGGDLKGCYTTDLFTAASKKWLINHHRTSPEKPFFLFLSYDTPHAATQIATSPYPKGFGVKGGIQWLGKSGKMINTANDSPDVYLHPDYADRTYDHDNNPSTPLVPWTNVAKRYASSIRRIDNAVADVIQTLKDLGVDNNTVIIFSSDHGPSKESYISEPLQPGFFDSFGPFTGIKRDCWEGGIRPGALARWPGVIKAGSITDSPSQMNDWMPTFCDIAKAPTPALSDGVSLLPTLTGKGSQAPSSIYVEYHERGTTPGYPEFPESRRKAKRNQMQVVREGNLKAIRYNIKNAKDPFMVFDVVKDPSETTDLAGQKGIPSQDHWHAAAARLHGSNSSAKRPYDNVAIPALTPENPTPGIIRRAEEGATPYATRIADTAASETVKALSTKAIKGNTQLSGYIKVDQGGRYQFSFQPNTKAVLYIHGILVLDSDSSQSSHSKKTLNLKPGYHPFDLNVRTSGQAASSVLLWKKADSEKQAAAPAETALFH</sequence>
<feature type="signal peptide" evidence="1">
    <location>
        <begin position="1"/>
        <end position="37"/>
    </location>
</feature>
<dbReference type="AlphaFoldDB" id="A0AAT9FJF1"/>
<dbReference type="EMBL" id="AP026866">
    <property type="protein sequence ID" value="BDS06093.1"/>
    <property type="molecule type" value="Genomic_DNA"/>
</dbReference>
<accession>A0AAT9FJF1</accession>
<evidence type="ECO:0000256" key="1">
    <source>
        <dbReference type="SAM" id="SignalP"/>
    </source>
</evidence>
<name>A0AAT9FJF1_9BACT</name>
<dbReference type="Pfam" id="PF00884">
    <property type="entry name" value="Sulfatase"/>
    <property type="match status" value="1"/>
</dbReference>
<dbReference type="PANTHER" id="PTHR43751">
    <property type="entry name" value="SULFATASE"/>
    <property type="match status" value="1"/>
</dbReference>
<dbReference type="KEGG" id="osu:NT6N_11330"/>
<evidence type="ECO:0000313" key="4">
    <source>
        <dbReference type="EMBL" id="BDS06093.1"/>
    </source>
</evidence>
<dbReference type="Gene3D" id="3.30.1120.10">
    <property type="match status" value="1"/>
</dbReference>
<dbReference type="PANTHER" id="PTHR43751:SF3">
    <property type="entry name" value="SULFATASE N-TERMINAL DOMAIN-CONTAINING PROTEIN"/>
    <property type="match status" value="1"/>
</dbReference>
<dbReference type="InterPro" id="IPR000917">
    <property type="entry name" value="Sulfatase_N"/>
</dbReference>
<protein>
    <submittedName>
        <fullName evidence="4">N-acetylgalactosamine-6-sulfatase</fullName>
    </submittedName>
</protein>
<organism evidence="4">
    <name type="scientific">Oceaniferula spumae</name>
    <dbReference type="NCBI Taxonomy" id="2979115"/>
    <lineage>
        <taxon>Bacteria</taxon>
        <taxon>Pseudomonadati</taxon>
        <taxon>Verrucomicrobiota</taxon>
        <taxon>Verrucomicrobiia</taxon>
        <taxon>Verrucomicrobiales</taxon>
        <taxon>Verrucomicrobiaceae</taxon>
        <taxon>Oceaniferula</taxon>
    </lineage>
</organism>
<dbReference type="InterPro" id="IPR011658">
    <property type="entry name" value="PA14_dom"/>
</dbReference>
<gene>
    <name evidence="4" type="ORF">NT6N_11330</name>
</gene>
<feature type="chain" id="PRO_5043983682" evidence="1">
    <location>
        <begin position="38"/>
        <end position="700"/>
    </location>
</feature>
<evidence type="ECO:0000259" key="2">
    <source>
        <dbReference type="Pfam" id="PF00884"/>
    </source>
</evidence>
<proteinExistence type="predicted"/>
<feature type="domain" description="Sulfatase N-terminal" evidence="2">
    <location>
        <begin position="41"/>
        <end position="431"/>
    </location>
</feature>
<evidence type="ECO:0000259" key="3">
    <source>
        <dbReference type="Pfam" id="PF07691"/>
    </source>
</evidence>
<dbReference type="InterPro" id="IPR017850">
    <property type="entry name" value="Alkaline_phosphatase_core_sf"/>
</dbReference>
<dbReference type="Gene3D" id="3.90.182.10">
    <property type="entry name" value="Toxin - Anthrax Protective Antigen,domain 1"/>
    <property type="match status" value="1"/>
</dbReference>
<dbReference type="InterPro" id="IPR052701">
    <property type="entry name" value="GAG_Ulvan_Degrading_Sulfatases"/>
</dbReference>
<keyword evidence="1" id="KW-0732">Signal</keyword>
<dbReference type="Gene3D" id="3.40.720.10">
    <property type="entry name" value="Alkaline Phosphatase, subunit A"/>
    <property type="match status" value="1"/>
</dbReference>
<dbReference type="Pfam" id="PF07691">
    <property type="entry name" value="PA14"/>
    <property type="match status" value="1"/>
</dbReference>
<dbReference type="SUPFAM" id="SSF53649">
    <property type="entry name" value="Alkaline phosphatase-like"/>
    <property type="match status" value="1"/>
</dbReference>